<evidence type="ECO:0000256" key="1">
    <source>
        <dbReference type="SAM" id="MobiDB-lite"/>
    </source>
</evidence>
<reference evidence="2 3" key="1">
    <citation type="submission" date="2024-09" db="EMBL/GenBank/DDBJ databases">
        <authorList>
            <person name="Sun Q."/>
            <person name="Mori K."/>
        </authorList>
    </citation>
    <scope>NUCLEOTIDE SEQUENCE [LARGE SCALE GENOMIC DNA]</scope>
    <source>
        <strain evidence="2 3">CCM 7609</strain>
    </source>
</reference>
<proteinExistence type="predicted"/>
<feature type="compositionally biased region" description="Basic and acidic residues" evidence="1">
    <location>
        <begin position="23"/>
        <end position="37"/>
    </location>
</feature>
<evidence type="ECO:0000313" key="3">
    <source>
        <dbReference type="Proteomes" id="UP001589575"/>
    </source>
</evidence>
<dbReference type="Proteomes" id="UP001589575">
    <property type="component" value="Unassembled WGS sequence"/>
</dbReference>
<name>A0ABV5G3D0_9MICC</name>
<organism evidence="2 3">
    <name type="scientific">Citricoccus parietis</name>
    <dbReference type="NCBI Taxonomy" id="592307"/>
    <lineage>
        <taxon>Bacteria</taxon>
        <taxon>Bacillati</taxon>
        <taxon>Actinomycetota</taxon>
        <taxon>Actinomycetes</taxon>
        <taxon>Micrococcales</taxon>
        <taxon>Micrococcaceae</taxon>
        <taxon>Citricoccus</taxon>
    </lineage>
</organism>
<feature type="region of interest" description="Disordered" evidence="1">
    <location>
        <begin position="18"/>
        <end position="274"/>
    </location>
</feature>
<sequence length="296" mass="32245">MTDGGQEPVPADLVARLAQQPDQDLRERVGTDARDTAPQHQPLLQRAVGEGYPSQDQPCQEGHTPHQHRVGAGEEDPVEQVGRIVAQVRVSELEDGPGGQLHSDPDHGPHGQQDPRQGGDDRRRSLQQRQGQQEQHPVHGQDDADIMAEFLQGQTAGEQQRGAPQDRPPRQPPTGPAGGPGQEGHPHPGQHHEQDGGPPHRQVVHESRHPRFTPGTHVHRDHADDGQRPGRVETRQAHAGRRRRRGGTRGGRRVGWGHESHSVLCGGGGGGGRGQCRDGDWMTCPVTAQTAHRQDR</sequence>
<dbReference type="EMBL" id="JBHMFI010000001">
    <property type="protein sequence ID" value="MFB9072973.1"/>
    <property type="molecule type" value="Genomic_DNA"/>
</dbReference>
<feature type="compositionally biased region" description="Basic and acidic residues" evidence="1">
    <location>
        <begin position="221"/>
        <end position="236"/>
    </location>
</feature>
<gene>
    <name evidence="2" type="ORF">ACFFX0_17895</name>
</gene>
<feature type="compositionally biased region" description="Gly residues" evidence="1">
    <location>
        <begin position="265"/>
        <end position="274"/>
    </location>
</feature>
<accession>A0ABV5G3D0</accession>
<feature type="compositionally biased region" description="Basic and acidic residues" evidence="1">
    <location>
        <begin position="184"/>
        <end position="195"/>
    </location>
</feature>
<keyword evidence="3" id="KW-1185">Reference proteome</keyword>
<evidence type="ECO:0000313" key="2">
    <source>
        <dbReference type="EMBL" id="MFB9072973.1"/>
    </source>
</evidence>
<comment type="caution">
    <text evidence="2">The sequence shown here is derived from an EMBL/GenBank/DDBJ whole genome shotgun (WGS) entry which is preliminary data.</text>
</comment>
<protein>
    <submittedName>
        <fullName evidence="2">Uncharacterized protein</fullName>
    </submittedName>
</protein>
<feature type="compositionally biased region" description="Basic residues" evidence="1">
    <location>
        <begin position="238"/>
        <end position="252"/>
    </location>
</feature>